<evidence type="ECO:0000313" key="7">
    <source>
        <dbReference type="EMBL" id="KTC74167.1"/>
    </source>
</evidence>
<comment type="caution">
    <text evidence="7">The sequence shown here is derived from an EMBL/GenBank/DDBJ whole genome shotgun (WGS) entry which is preliminary data.</text>
</comment>
<keyword evidence="5" id="KW-0143">Chaperone</keyword>
<dbReference type="Gene3D" id="1.20.120.340">
    <property type="entry name" value="Flagellar protein FliS"/>
    <property type="match status" value="1"/>
</dbReference>
<comment type="similarity">
    <text evidence="2 6">Belongs to the FliS family.</text>
</comment>
<accession>A0A0W0RSX6</accession>
<organism evidence="7 8">
    <name type="scientific">Legionella bozemanae</name>
    <name type="common">Fluoribacter bozemanae</name>
    <dbReference type="NCBI Taxonomy" id="447"/>
    <lineage>
        <taxon>Bacteria</taxon>
        <taxon>Pseudomonadati</taxon>
        <taxon>Pseudomonadota</taxon>
        <taxon>Gammaproteobacteria</taxon>
        <taxon>Legionellales</taxon>
        <taxon>Legionellaceae</taxon>
        <taxon>Legionella</taxon>
    </lineage>
</organism>
<proteinExistence type="inferred from homology"/>
<dbReference type="CDD" id="cd16098">
    <property type="entry name" value="FliS"/>
    <property type="match status" value="1"/>
</dbReference>
<comment type="subcellular location">
    <subcellularLocation>
        <location evidence="1 6">Cytoplasm</location>
        <location evidence="1 6">Cytosol</location>
    </subcellularLocation>
</comment>
<evidence type="ECO:0000256" key="3">
    <source>
        <dbReference type="ARBA" id="ARBA00022490"/>
    </source>
</evidence>
<dbReference type="AlphaFoldDB" id="A0A0W0RSX6"/>
<dbReference type="STRING" id="447.Lboz_1607"/>
<dbReference type="Pfam" id="PF02561">
    <property type="entry name" value="FliS"/>
    <property type="match status" value="1"/>
</dbReference>
<dbReference type="OrthoDB" id="9792010at2"/>
<dbReference type="GO" id="GO:0005829">
    <property type="term" value="C:cytosol"/>
    <property type="evidence" value="ECO:0007669"/>
    <property type="project" value="UniProtKB-SubCell"/>
</dbReference>
<keyword evidence="4 6" id="KW-1005">Bacterial flagellum biogenesis</keyword>
<evidence type="ECO:0000256" key="5">
    <source>
        <dbReference type="ARBA" id="ARBA00023186"/>
    </source>
</evidence>
<reference evidence="7 8" key="1">
    <citation type="submission" date="2015-11" db="EMBL/GenBank/DDBJ databases">
        <title>Genomic analysis of 38 Legionella species identifies large and diverse effector repertoires.</title>
        <authorList>
            <person name="Burstein D."/>
            <person name="Amaro F."/>
            <person name="Zusman T."/>
            <person name="Lifshitz Z."/>
            <person name="Cohen O."/>
            <person name="Gilbert J.A."/>
            <person name="Pupko T."/>
            <person name="Shuman H.A."/>
            <person name="Segal G."/>
        </authorList>
    </citation>
    <scope>NUCLEOTIDE SEQUENCE [LARGE SCALE GENOMIC DNA]</scope>
    <source>
        <strain evidence="7 8">WIGA</strain>
    </source>
</reference>
<keyword evidence="7" id="KW-0966">Cell projection</keyword>
<evidence type="ECO:0000256" key="2">
    <source>
        <dbReference type="ARBA" id="ARBA00008787"/>
    </source>
</evidence>
<keyword evidence="7" id="KW-0969">Cilium</keyword>
<dbReference type="PANTHER" id="PTHR34773:SF1">
    <property type="entry name" value="FLAGELLAR SECRETION CHAPERONE FLIS"/>
    <property type="match status" value="1"/>
</dbReference>
<dbReference type="PATRIC" id="fig|447.4.peg.1714"/>
<dbReference type="NCBIfam" id="TIGR00208">
    <property type="entry name" value="fliS"/>
    <property type="match status" value="1"/>
</dbReference>
<dbReference type="InterPro" id="IPR036584">
    <property type="entry name" value="FliS_sf"/>
</dbReference>
<evidence type="ECO:0000313" key="8">
    <source>
        <dbReference type="Proteomes" id="UP000054695"/>
    </source>
</evidence>
<dbReference type="PIRSF" id="PIRSF039090">
    <property type="entry name" value="Flis"/>
    <property type="match status" value="1"/>
</dbReference>
<evidence type="ECO:0000256" key="1">
    <source>
        <dbReference type="ARBA" id="ARBA00004514"/>
    </source>
</evidence>
<dbReference type="GO" id="GO:0071973">
    <property type="term" value="P:bacterial-type flagellum-dependent cell motility"/>
    <property type="evidence" value="ECO:0007669"/>
    <property type="project" value="TreeGrafter"/>
</dbReference>
<gene>
    <name evidence="7" type="ORF">Lboz_1607</name>
</gene>
<name>A0A0W0RSX6_LEGBO</name>
<evidence type="ECO:0000256" key="4">
    <source>
        <dbReference type="ARBA" id="ARBA00022795"/>
    </source>
</evidence>
<keyword evidence="7" id="KW-0282">Flagellum</keyword>
<dbReference type="GO" id="GO:0044780">
    <property type="term" value="P:bacterial-type flagellum assembly"/>
    <property type="evidence" value="ECO:0007669"/>
    <property type="project" value="InterPro"/>
</dbReference>
<sequence>MKNPNQQVINHYKTIELKTRIDAASPHELINLLLQGARTHIATAQGNIDRKEVQEKGEHISKALSIIEGLKTSLNHEQGGEIAENLLQIYMHIEYLLLKANLNNDKELLAQSNALLAQVHEAWQKVSPSSPESDSSLPS</sequence>
<dbReference type="RefSeq" id="WP_058459254.1">
    <property type="nucleotide sequence ID" value="NZ_CAAAIY010000001.1"/>
</dbReference>
<dbReference type="EMBL" id="LNXU01000017">
    <property type="protein sequence ID" value="KTC74167.1"/>
    <property type="molecule type" value="Genomic_DNA"/>
</dbReference>
<evidence type="ECO:0000256" key="6">
    <source>
        <dbReference type="PIRNR" id="PIRNR039090"/>
    </source>
</evidence>
<dbReference type="Proteomes" id="UP000054695">
    <property type="component" value="Unassembled WGS sequence"/>
</dbReference>
<dbReference type="PANTHER" id="PTHR34773">
    <property type="entry name" value="FLAGELLAR SECRETION CHAPERONE FLIS"/>
    <property type="match status" value="1"/>
</dbReference>
<protein>
    <recommendedName>
        <fullName evidence="6">Flagellar secretion chaperone FliS</fullName>
    </recommendedName>
</protein>
<dbReference type="SUPFAM" id="SSF101116">
    <property type="entry name" value="Flagellar export chaperone FliS"/>
    <property type="match status" value="1"/>
</dbReference>
<keyword evidence="3 6" id="KW-0963">Cytoplasm</keyword>
<dbReference type="InterPro" id="IPR003713">
    <property type="entry name" value="FliS"/>
</dbReference>
<keyword evidence="8" id="KW-1185">Reference proteome</keyword>